<evidence type="ECO:0000313" key="5">
    <source>
        <dbReference type="Proteomes" id="UP001174908"/>
    </source>
</evidence>
<keyword evidence="5" id="KW-1185">Reference proteome</keyword>
<evidence type="ECO:0000313" key="4">
    <source>
        <dbReference type="EMBL" id="MDM0043837.1"/>
    </source>
</evidence>
<dbReference type="EMBL" id="JASZYV010000001">
    <property type="protein sequence ID" value="MDM0043837.1"/>
    <property type="molecule type" value="Genomic_DNA"/>
</dbReference>
<accession>A0ABT7N7D3</accession>
<sequence>MARMLIGTKVREQRKASGFTQAALAERVGISASYLNLIEGNRRNIAGALLKRIADALALPVERLDGAAERRLADELRELSSLPLLAPLGLGHDGAEELAARQPDWARAVVNLHRAFVDRGEAVNALSDRLHLDPMLRDSVHTLITHVAAIRSAAEILESDDRLELADRQRFVSIVAGDSRRLSSVSQTLASFFTRAQAHTRSLSPAEEVDDFVAAHDNHFPTLEAVAESLRREARLQPGQEGARLAAWLSKTHDVRVVLEDAPGSGKHAAGFDPEARTVTLGAFSSGSSRRFLLARTAALLGAQVPIQAIVDQAPELATDTARERACIALAAYVAAAVLMPYEDFRTFATSTRHDIDRLCRRFRCSFEQAAHRLTTLRRPGAEGLRFGFLRANAAGHVSKRFALPNLTLPRHGAACPLWPVHGAFQTPGSDLRAMVEFPGGERFLMMARAIDKDTPRGPLPRRLLSVMLVCDALHADALASADGLDCSSHAPHLPVGHGCRICPRADCAWRQEAPIVDAGHKVAARDVH</sequence>
<dbReference type="InterPro" id="IPR050807">
    <property type="entry name" value="TransReg_Diox_bact_type"/>
</dbReference>
<evidence type="ECO:0000256" key="1">
    <source>
        <dbReference type="ARBA" id="ARBA00007227"/>
    </source>
</evidence>
<dbReference type="Proteomes" id="UP001174908">
    <property type="component" value="Unassembled WGS sequence"/>
</dbReference>
<dbReference type="PROSITE" id="PS50943">
    <property type="entry name" value="HTH_CROC1"/>
    <property type="match status" value="1"/>
</dbReference>
<keyword evidence="2" id="KW-0238">DNA-binding</keyword>
<dbReference type="PANTHER" id="PTHR46797:SF1">
    <property type="entry name" value="METHYLPHOSPHONATE SYNTHASE"/>
    <property type="match status" value="1"/>
</dbReference>
<dbReference type="Pfam" id="PF06114">
    <property type="entry name" value="Peptidase_M78"/>
    <property type="match status" value="1"/>
</dbReference>
<reference evidence="4" key="1">
    <citation type="submission" date="2023-06" db="EMBL/GenBank/DDBJ databases">
        <authorList>
            <person name="Jiang Y."/>
            <person name="Liu Q."/>
        </authorList>
    </citation>
    <scope>NUCLEOTIDE SEQUENCE</scope>
    <source>
        <strain evidence="4">CGMCC 1.12089</strain>
    </source>
</reference>
<dbReference type="SMART" id="SM00530">
    <property type="entry name" value="HTH_XRE"/>
    <property type="match status" value="1"/>
</dbReference>
<dbReference type="InterPro" id="IPR001387">
    <property type="entry name" value="Cro/C1-type_HTH"/>
</dbReference>
<dbReference type="SUPFAM" id="SSF47413">
    <property type="entry name" value="lambda repressor-like DNA-binding domains"/>
    <property type="match status" value="1"/>
</dbReference>
<evidence type="ECO:0000259" key="3">
    <source>
        <dbReference type="PROSITE" id="PS50943"/>
    </source>
</evidence>
<evidence type="ECO:0000256" key="2">
    <source>
        <dbReference type="ARBA" id="ARBA00023125"/>
    </source>
</evidence>
<name>A0ABT7N7D3_9BURK</name>
<dbReference type="CDD" id="cd00093">
    <property type="entry name" value="HTH_XRE"/>
    <property type="match status" value="1"/>
</dbReference>
<comment type="caution">
    <text evidence="4">The sequence shown here is derived from an EMBL/GenBank/DDBJ whole genome shotgun (WGS) entry which is preliminary data.</text>
</comment>
<dbReference type="InterPro" id="IPR010982">
    <property type="entry name" value="Lambda_DNA-bd_dom_sf"/>
</dbReference>
<gene>
    <name evidence="4" type="ORF">QTH91_05015</name>
</gene>
<dbReference type="Pfam" id="PF01381">
    <property type="entry name" value="HTH_3"/>
    <property type="match status" value="1"/>
</dbReference>
<dbReference type="PANTHER" id="PTHR46797">
    <property type="entry name" value="HTH-TYPE TRANSCRIPTIONAL REGULATOR"/>
    <property type="match status" value="1"/>
</dbReference>
<protein>
    <submittedName>
        <fullName evidence="4">Short-chain fatty acyl-CoA regulator family protein</fullName>
    </submittedName>
</protein>
<comment type="similarity">
    <text evidence="1">Belongs to the short-chain fatty acyl-CoA assimilation regulator (ScfR) family.</text>
</comment>
<feature type="domain" description="HTH cro/C1-type" evidence="3">
    <location>
        <begin position="10"/>
        <end position="64"/>
    </location>
</feature>
<dbReference type="RefSeq" id="WP_286658914.1">
    <property type="nucleotide sequence ID" value="NZ_JASZYV010000001.1"/>
</dbReference>
<organism evidence="4 5">
    <name type="scientific">Variovorax dokdonensis</name>
    <dbReference type="NCBI Taxonomy" id="344883"/>
    <lineage>
        <taxon>Bacteria</taxon>
        <taxon>Pseudomonadati</taxon>
        <taxon>Pseudomonadota</taxon>
        <taxon>Betaproteobacteria</taxon>
        <taxon>Burkholderiales</taxon>
        <taxon>Comamonadaceae</taxon>
        <taxon>Variovorax</taxon>
    </lineage>
</organism>
<dbReference type="InterPro" id="IPR010359">
    <property type="entry name" value="IrrE_HExxH"/>
</dbReference>
<dbReference type="Gene3D" id="1.10.260.40">
    <property type="entry name" value="lambda repressor-like DNA-binding domains"/>
    <property type="match status" value="1"/>
</dbReference>
<dbReference type="InterPro" id="IPR018653">
    <property type="entry name" value="ScfR_C"/>
</dbReference>
<proteinExistence type="inferred from homology"/>
<dbReference type="Pfam" id="PF09856">
    <property type="entry name" value="ScfRs"/>
    <property type="match status" value="1"/>
</dbReference>